<feature type="compositionally biased region" description="Basic and acidic residues" evidence="1">
    <location>
        <begin position="257"/>
        <end position="270"/>
    </location>
</feature>
<dbReference type="EMBL" id="CP135076">
    <property type="protein sequence ID" value="WNO53698.1"/>
    <property type="molecule type" value="Genomic_DNA"/>
</dbReference>
<dbReference type="Gene3D" id="3.30.750.140">
    <property type="match status" value="1"/>
</dbReference>
<evidence type="ECO:0000313" key="3">
    <source>
        <dbReference type="EMBL" id="WNO53698.1"/>
    </source>
</evidence>
<feature type="compositionally biased region" description="Pro residues" evidence="1">
    <location>
        <begin position="396"/>
        <end position="411"/>
    </location>
</feature>
<feature type="region of interest" description="Disordered" evidence="1">
    <location>
        <begin position="568"/>
        <end position="615"/>
    </location>
</feature>
<feature type="compositionally biased region" description="Low complexity" evidence="1">
    <location>
        <begin position="29"/>
        <end position="42"/>
    </location>
</feature>
<keyword evidence="4" id="KW-1185">Reference proteome</keyword>
<reference evidence="3 4" key="1">
    <citation type="submission" date="2023-09" db="EMBL/GenBank/DDBJ databases">
        <authorList>
            <person name="Rey-Velasco X."/>
        </authorList>
    </citation>
    <scope>NUCLEOTIDE SEQUENCE [LARGE SCALE GENOMIC DNA]</scope>
    <source>
        <strain evidence="3 4">W311</strain>
    </source>
</reference>
<organism evidence="3 4">
    <name type="scientific">Stakelama saccharophila</name>
    <dbReference type="NCBI Taxonomy" id="3075605"/>
    <lineage>
        <taxon>Bacteria</taxon>
        <taxon>Pseudomonadati</taxon>
        <taxon>Pseudomonadota</taxon>
        <taxon>Alphaproteobacteria</taxon>
        <taxon>Sphingomonadales</taxon>
        <taxon>Sphingomonadaceae</taxon>
        <taxon>Stakelama</taxon>
    </lineage>
</organism>
<dbReference type="InterPro" id="IPR021136">
    <property type="entry name" value="Flagellar_hook_control-like_C"/>
</dbReference>
<dbReference type="RefSeq" id="WP_313915403.1">
    <property type="nucleotide sequence ID" value="NZ_CP135076.1"/>
</dbReference>
<dbReference type="Pfam" id="PF02120">
    <property type="entry name" value="Flg_hook"/>
    <property type="match status" value="1"/>
</dbReference>
<gene>
    <name evidence="3" type="ORF">RPR59_00045</name>
</gene>
<feature type="domain" description="Flagellar hook-length control protein-like C-terminal" evidence="2">
    <location>
        <begin position="505"/>
        <end position="580"/>
    </location>
</feature>
<protein>
    <submittedName>
        <fullName evidence="3">Flagellar hook-length control protein FliK</fullName>
    </submittedName>
</protein>
<name>A0ABZ0B8I4_9SPHN</name>
<dbReference type="CDD" id="cd17470">
    <property type="entry name" value="T3SS_Flik_C"/>
    <property type="match status" value="1"/>
</dbReference>
<feature type="compositionally biased region" description="Basic and acidic residues" evidence="1">
    <location>
        <begin position="599"/>
        <end position="615"/>
    </location>
</feature>
<sequence>MKPIAAPLLSLPSGKAALPRESSGGPGFALALAAVSVSPSDAAESEKPDGSVRQLLAGTGILLPPELGKADAHDPKGQALPAAPGTRDVPMPPTNAHVAAKGGEAKSHPASDEQEPETSKHRAHSEASMAASLPFAAQSPAEIGTPESAPTEVAGTATGAERPVAPASTHAAERNTAMKDLATEAASPPSDASPETPTNARPSPKPVSAVTNGRPEIHSDSGAILQDRTADGTAIRSRRDQPRPAAPDGGAPVIRVVETENGRRAVHSDTDASPAPATARNQLAQDGGKRLPPPAADRAAVAAPHMHDTPVPAKSDGKPAVRQSAERLSVAQRIDARLETAPGRTRMAANEAQQPVTADRPVATETGSRDSGAVHGASQKAPVATSSTHKVDAGHPPAPQRPQPAPMPPQHAFPASAPVAAPMDTTSAGASLAGFVRTEAEPAMTRIASRSDGDDDAAILAGQALHGRTIAAPSAMTDGASQQPMDLRQDAGIEKMIDRIESLRMSNDGKHGQIRLAPDALGKVGVSVRQDGDHVHVHFTADNPAARAALSDAAPRLAELADARGVRLGQTTVDSGTGGDAGQGRHPDRDAPALPNRLARAEESDARTTSDYRIA</sequence>
<proteinExistence type="predicted"/>
<dbReference type="InterPro" id="IPR038610">
    <property type="entry name" value="FliK-like_C_sf"/>
</dbReference>
<dbReference type="Proteomes" id="UP001302249">
    <property type="component" value="Chromosome"/>
</dbReference>
<keyword evidence="3" id="KW-0969">Cilium</keyword>
<evidence type="ECO:0000256" key="1">
    <source>
        <dbReference type="SAM" id="MobiDB-lite"/>
    </source>
</evidence>
<evidence type="ECO:0000313" key="4">
    <source>
        <dbReference type="Proteomes" id="UP001302249"/>
    </source>
</evidence>
<feature type="region of interest" description="Disordered" evidence="1">
    <location>
        <begin position="1"/>
        <end position="454"/>
    </location>
</feature>
<accession>A0ABZ0B8I4</accession>
<keyword evidence="3" id="KW-0966">Cell projection</keyword>
<evidence type="ECO:0000259" key="2">
    <source>
        <dbReference type="Pfam" id="PF02120"/>
    </source>
</evidence>
<keyword evidence="3" id="KW-0282">Flagellum</keyword>